<dbReference type="Gene3D" id="1.10.1740.10">
    <property type="match status" value="1"/>
</dbReference>
<comment type="similarity">
    <text evidence="1">Belongs to the sigma-70 factor family. ECF subfamily.</text>
</comment>
<feature type="compositionally biased region" description="Polar residues" evidence="5">
    <location>
        <begin position="37"/>
        <end position="54"/>
    </location>
</feature>
<dbReference type="GO" id="GO:0003677">
    <property type="term" value="F:DNA binding"/>
    <property type="evidence" value="ECO:0007669"/>
    <property type="project" value="InterPro"/>
</dbReference>
<feature type="compositionally biased region" description="Low complexity" evidence="5">
    <location>
        <begin position="143"/>
        <end position="159"/>
    </location>
</feature>
<dbReference type="InterPro" id="IPR039425">
    <property type="entry name" value="RNA_pol_sigma-70-like"/>
</dbReference>
<name>A0A919QHG3_9ACTN</name>
<proteinExistence type="inferred from homology"/>
<gene>
    <name evidence="8" type="ORF">Aph01nite_62610</name>
</gene>
<evidence type="ECO:0000256" key="4">
    <source>
        <dbReference type="ARBA" id="ARBA00023163"/>
    </source>
</evidence>
<evidence type="ECO:0000313" key="9">
    <source>
        <dbReference type="Proteomes" id="UP000640052"/>
    </source>
</evidence>
<dbReference type="InterPro" id="IPR013325">
    <property type="entry name" value="RNA_pol_sigma_r2"/>
</dbReference>
<evidence type="ECO:0000259" key="7">
    <source>
        <dbReference type="Pfam" id="PF08281"/>
    </source>
</evidence>
<dbReference type="SUPFAM" id="SSF88946">
    <property type="entry name" value="Sigma2 domain of RNA polymerase sigma factors"/>
    <property type="match status" value="1"/>
</dbReference>
<dbReference type="Pfam" id="PF04542">
    <property type="entry name" value="Sigma70_r2"/>
    <property type="match status" value="1"/>
</dbReference>
<feature type="domain" description="RNA polymerase sigma factor 70 region 4 type 2" evidence="7">
    <location>
        <begin position="163"/>
        <end position="211"/>
    </location>
</feature>
<dbReference type="GO" id="GO:0006352">
    <property type="term" value="P:DNA-templated transcription initiation"/>
    <property type="evidence" value="ECO:0007669"/>
    <property type="project" value="InterPro"/>
</dbReference>
<keyword evidence="2" id="KW-0805">Transcription regulation</keyword>
<dbReference type="InterPro" id="IPR013249">
    <property type="entry name" value="RNA_pol_sigma70_r4_t2"/>
</dbReference>
<feature type="compositionally biased region" description="Basic and acidic residues" evidence="5">
    <location>
        <begin position="26"/>
        <end position="36"/>
    </location>
</feature>
<reference evidence="8" key="1">
    <citation type="submission" date="2021-01" db="EMBL/GenBank/DDBJ databases">
        <title>Whole genome shotgun sequence of Acrocarpospora phusangensis NBRC 108782.</title>
        <authorList>
            <person name="Komaki H."/>
            <person name="Tamura T."/>
        </authorList>
    </citation>
    <scope>NUCLEOTIDE SEQUENCE</scope>
    <source>
        <strain evidence="8">NBRC 108782</strain>
    </source>
</reference>
<evidence type="ECO:0000256" key="2">
    <source>
        <dbReference type="ARBA" id="ARBA00023015"/>
    </source>
</evidence>
<feature type="region of interest" description="Disordered" evidence="5">
    <location>
        <begin position="17"/>
        <end position="54"/>
    </location>
</feature>
<dbReference type="InterPro" id="IPR007627">
    <property type="entry name" value="RNA_pol_sigma70_r2"/>
</dbReference>
<evidence type="ECO:0008006" key="10">
    <source>
        <dbReference type="Google" id="ProtNLM"/>
    </source>
</evidence>
<dbReference type="InterPro" id="IPR036388">
    <property type="entry name" value="WH-like_DNA-bd_sf"/>
</dbReference>
<dbReference type="PANTHER" id="PTHR43133:SF62">
    <property type="entry name" value="RNA POLYMERASE SIGMA FACTOR SIGZ"/>
    <property type="match status" value="1"/>
</dbReference>
<keyword evidence="4" id="KW-0804">Transcription</keyword>
<dbReference type="EMBL" id="BOOA01000067">
    <property type="protein sequence ID" value="GIH27951.1"/>
    <property type="molecule type" value="Genomic_DNA"/>
</dbReference>
<sequence>MRPYAKRLCNESITQARVHTTNAIRQNHETETKHPDSVNTSPHTGPNQPNRTTSCRRGMLERFRAGDEAAFTEIGARYRPALFRTALNLLGDAHLADEAVQDALLRAWRNASSFDTDREIAPWLYQIVRRCAYSVHRRASRYPTTTELPDTLPAPTPDTDISDSVRQAVQNLEPDHRRVVELMYFEGLTQQEVAARLRVPIGTVKSRAARAHNRLGEMLTRIS</sequence>
<dbReference type="PANTHER" id="PTHR43133">
    <property type="entry name" value="RNA POLYMERASE ECF-TYPE SIGMA FACTO"/>
    <property type="match status" value="1"/>
</dbReference>
<evidence type="ECO:0000256" key="1">
    <source>
        <dbReference type="ARBA" id="ARBA00010641"/>
    </source>
</evidence>
<accession>A0A919QHG3</accession>
<dbReference type="Gene3D" id="1.10.10.10">
    <property type="entry name" value="Winged helix-like DNA-binding domain superfamily/Winged helix DNA-binding domain"/>
    <property type="match status" value="1"/>
</dbReference>
<dbReference type="GO" id="GO:0016987">
    <property type="term" value="F:sigma factor activity"/>
    <property type="evidence" value="ECO:0007669"/>
    <property type="project" value="UniProtKB-KW"/>
</dbReference>
<keyword evidence="9" id="KW-1185">Reference proteome</keyword>
<protein>
    <recommendedName>
        <fullName evidence="10">RNA polymerase sigma factor</fullName>
    </recommendedName>
</protein>
<feature type="region of interest" description="Disordered" evidence="5">
    <location>
        <begin position="142"/>
        <end position="161"/>
    </location>
</feature>
<dbReference type="AlphaFoldDB" id="A0A919QHG3"/>
<dbReference type="CDD" id="cd06171">
    <property type="entry name" value="Sigma70_r4"/>
    <property type="match status" value="1"/>
</dbReference>
<dbReference type="NCBIfam" id="TIGR02937">
    <property type="entry name" value="sigma70-ECF"/>
    <property type="match status" value="1"/>
</dbReference>
<dbReference type="Proteomes" id="UP000640052">
    <property type="component" value="Unassembled WGS sequence"/>
</dbReference>
<comment type="caution">
    <text evidence="8">The sequence shown here is derived from an EMBL/GenBank/DDBJ whole genome shotgun (WGS) entry which is preliminary data.</text>
</comment>
<evidence type="ECO:0000313" key="8">
    <source>
        <dbReference type="EMBL" id="GIH27951.1"/>
    </source>
</evidence>
<dbReference type="Pfam" id="PF08281">
    <property type="entry name" value="Sigma70_r4_2"/>
    <property type="match status" value="1"/>
</dbReference>
<keyword evidence="3" id="KW-0731">Sigma factor</keyword>
<feature type="domain" description="RNA polymerase sigma-70 region 2" evidence="6">
    <location>
        <begin position="77"/>
        <end position="141"/>
    </location>
</feature>
<dbReference type="InterPro" id="IPR014284">
    <property type="entry name" value="RNA_pol_sigma-70_dom"/>
</dbReference>
<evidence type="ECO:0000259" key="6">
    <source>
        <dbReference type="Pfam" id="PF04542"/>
    </source>
</evidence>
<dbReference type="InterPro" id="IPR013324">
    <property type="entry name" value="RNA_pol_sigma_r3/r4-like"/>
</dbReference>
<dbReference type="SUPFAM" id="SSF88659">
    <property type="entry name" value="Sigma3 and sigma4 domains of RNA polymerase sigma factors"/>
    <property type="match status" value="1"/>
</dbReference>
<evidence type="ECO:0000256" key="3">
    <source>
        <dbReference type="ARBA" id="ARBA00023082"/>
    </source>
</evidence>
<organism evidence="8 9">
    <name type="scientific">Acrocarpospora phusangensis</name>
    <dbReference type="NCBI Taxonomy" id="1070424"/>
    <lineage>
        <taxon>Bacteria</taxon>
        <taxon>Bacillati</taxon>
        <taxon>Actinomycetota</taxon>
        <taxon>Actinomycetes</taxon>
        <taxon>Streptosporangiales</taxon>
        <taxon>Streptosporangiaceae</taxon>
        <taxon>Acrocarpospora</taxon>
    </lineage>
</organism>
<evidence type="ECO:0000256" key="5">
    <source>
        <dbReference type="SAM" id="MobiDB-lite"/>
    </source>
</evidence>